<dbReference type="AlphaFoldDB" id="A0A1G6VSB5"/>
<organism evidence="3 4">
    <name type="scientific">Sanguibacter gelidistatuariae</name>
    <dbReference type="NCBI Taxonomy" id="1814289"/>
    <lineage>
        <taxon>Bacteria</taxon>
        <taxon>Bacillati</taxon>
        <taxon>Actinomycetota</taxon>
        <taxon>Actinomycetes</taxon>
        <taxon>Micrococcales</taxon>
        <taxon>Sanguibacteraceae</taxon>
        <taxon>Sanguibacter</taxon>
    </lineage>
</organism>
<keyword evidence="2" id="KW-0812">Transmembrane</keyword>
<keyword evidence="2" id="KW-0472">Membrane</keyword>
<keyword evidence="4" id="KW-1185">Reference proteome</keyword>
<name>A0A1G6VSB5_9MICO</name>
<dbReference type="InterPro" id="IPR018392">
    <property type="entry name" value="LysM"/>
</dbReference>
<sequence>MSPSALVSHPRRRPIVSGWRLATAGLAAVALAVLAGLLGARLVATWPEVVAARAWWQTPSALGIDTLVAAPLLALGTVVAAWWSLSLLLITASLLAGRVGLRSAILLRCIQTVAPQTLRRLAVAGIGAGLTLSALPAQAADVPPDLGWTTTQPAQAPDIAATTLSADGQLAGIDRDDVTIDGRDVSAVAVNTGGGDLRSLGDLASTEVTDPTSLGTPRTLAEGLTHEPAPAPAPAEYARPGGSSAPGSDRPGAPLPSASATQSAPTRTAPGTPAPTGTAPASSGQTGSSTGTGSSSAAPPAAAPVRPTAPPSATSPSRDGTPNPASGTIVVAEGDSLWHLAAVALPPDASNAQVASSWHTWYEVNAAVIGADPDLLHPGQVLQIPTSTG</sequence>
<dbReference type="RefSeq" id="WP_093185832.1">
    <property type="nucleotide sequence ID" value="NZ_FMYH01000008.1"/>
</dbReference>
<dbReference type="CDD" id="cd00118">
    <property type="entry name" value="LysM"/>
    <property type="match status" value="1"/>
</dbReference>
<dbReference type="STRING" id="1814289.SAMN05216410_3526"/>
<feature type="region of interest" description="Disordered" evidence="1">
    <location>
        <begin position="190"/>
        <end position="328"/>
    </location>
</feature>
<proteinExistence type="predicted"/>
<accession>A0A1G6VSB5</accession>
<dbReference type="EMBL" id="FMYH01000008">
    <property type="protein sequence ID" value="SDD56570.1"/>
    <property type="molecule type" value="Genomic_DNA"/>
</dbReference>
<feature type="transmembrane region" description="Helical" evidence="2">
    <location>
        <begin position="67"/>
        <end position="96"/>
    </location>
</feature>
<feature type="compositionally biased region" description="Low complexity" evidence="1">
    <location>
        <begin position="263"/>
        <end position="317"/>
    </location>
</feature>
<protein>
    <submittedName>
        <fullName evidence="3">Nucleoid-associated protein YgaU, contains BON and LysM domains</fullName>
    </submittedName>
</protein>
<evidence type="ECO:0000256" key="2">
    <source>
        <dbReference type="SAM" id="Phobius"/>
    </source>
</evidence>
<keyword evidence="2" id="KW-1133">Transmembrane helix</keyword>
<reference evidence="3 4" key="1">
    <citation type="submission" date="2016-09" db="EMBL/GenBank/DDBJ databases">
        <authorList>
            <person name="Capua I."/>
            <person name="De Benedictis P."/>
            <person name="Joannis T."/>
            <person name="Lombin L.H."/>
            <person name="Cattoli G."/>
        </authorList>
    </citation>
    <scope>NUCLEOTIDE SEQUENCE [LARGE SCALE GENOMIC DNA]</scope>
    <source>
        <strain evidence="3 4">ISLP-3</strain>
    </source>
</reference>
<evidence type="ECO:0000313" key="4">
    <source>
        <dbReference type="Proteomes" id="UP000199039"/>
    </source>
</evidence>
<dbReference type="Gene3D" id="3.10.350.10">
    <property type="entry name" value="LysM domain"/>
    <property type="match status" value="1"/>
</dbReference>
<evidence type="ECO:0000313" key="3">
    <source>
        <dbReference type="EMBL" id="SDD56570.1"/>
    </source>
</evidence>
<evidence type="ECO:0000256" key="1">
    <source>
        <dbReference type="SAM" id="MobiDB-lite"/>
    </source>
</evidence>
<feature type="compositionally biased region" description="Polar residues" evidence="1">
    <location>
        <begin position="206"/>
        <end position="216"/>
    </location>
</feature>
<dbReference type="InterPro" id="IPR036779">
    <property type="entry name" value="LysM_dom_sf"/>
</dbReference>
<dbReference type="OrthoDB" id="3210682at2"/>
<gene>
    <name evidence="3" type="ORF">SAMN05216410_3526</name>
</gene>
<dbReference type="Proteomes" id="UP000199039">
    <property type="component" value="Unassembled WGS sequence"/>
</dbReference>